<dbReference type="PROSITE" id="PS50835">
    <property type="entry name" value="IG_LIKE"/>
    <property type="match status" value="4"/>
</dbReference>
<dbReference type="InterPro" id="IPR036179">
    <property type="entry name" value="Ig-like_dom_sf"/>
</dbReference>
<keyword evidence="1" id="KW-0787">Thick filament</keyword>
<dbReference type="CDD" id="cd00096">
    <property type="entry name" value="Ig"/>
    <property type="match status" value="1"/>
</dbReference>
<sequence>MSLPFYQKYHEHYDRGYRSKDLRSTMSQYQQEKKSSAIYTHGSTAYSHMSSAHHQASEAYGSSAYRQGSQAYSLGSTAYALGSEVSSKASSAYDYGYNLGLTDSSLMIEDYSSKLSPQTKRAKKSLVSREEKENDPKDYVVPIFSGRQVNVNGITDTEEGRIKEAAAYVARRNLLATGEGITTTKQSTVSSQQEELFEKKSRKVAIREKAERLALRKTLEETEEFHKKLNEDSLLHAPEFVIKPRSHTVWEKQNVRLHCSVSGWPEPRLTWYKNNVPINVHANPGKYIIESRYGMHYLEINACDFEDTAQYRASAMNVKGELSAYASIVVKRYKGEYDETCFHAGASTMPLSFGVTPYGFASKFEIHFDDKFDVSFGREGETMSLGCRVVITPDIKHYQPEVQWLRNGTPVSPSKWVQTQWGGDRATLTFSHLNKEDEGLYTLRVRMGEYYEQYSAYVFVRDADAEIAGAPASPLDVVCLDANKDYVIISWKQPAVDGGSPILGYFIDKCEVGTDIWSQCNDTPVKFARFPVTGLIEGRSYIFRVRAVNKTGISNPSRVSEPVAALDPVDRARFKSQPSAPWTGQIIVTEEEPAEGVVPGPPTDLSVTEATRSYVVLSWKPPGQRGHEGIMYFVEKCVADTENWQRVNTEIPVKSPRFALFDLAEGKSYRFRVRCSNSAGIGEPSEATDVTVVGDKLDIPKAPGRIIPSRNTDTSVVVTWEESKDAKELVGYYIESSVVGSNHWEPCNNNPVKGSRLIVFMNTTPSPPYDIICLESFRDSMVLGWKQPDKTGGTEITGYYVNYREVIGGVPGKWKEANIKAVSDQAYKISNLKENMVYQFQVAAVNIAGVGTPSKASASFKCEEWTIAVPGPPHDLKYSEVRKTSLVLQWKHPVHSGRTPVTGFFVDIKETKAKDDQWRGINEKPITNTYLKVQNLKEGVSYVFRVRAINQAGVGKPSDIAGPVVAETRPGTKEIVVNVDDDGVISLNFECDQMSKDSQLIWSKDYVPVEDSSRLEVDTKGNKTKATFKDLGIDDLGIYSCDVTDTDGIAASYLIDEEEMKRLLALSQEHKFPSEYQKNIRGQWSPPCVVIMGLKNSNPIFLFKASLQSDQNYYSLGCCFSRKDAGFYEVILKDDRGKDKSRLKLVDEAFKDLMTEVCKTIALSATELKIQSTAEGIRLYSFVNYYLDDLKVNWSHNGTAIRYSDRVKSGVTGEQIWLQINEPTPNDKGKYVMELFDGKTNHERKVDLSGQDLGSRLISGALNLTCNLWGDPSPEISWLKNEKALASDEHCILKLEAGKTAYFTITAVQTNDSGKYSLVVKNKYGSETSDFTVSVFLPEEETAKAASETSKQTKKTK</sequence>
<keyword evidence="1" id="KW-0514">Muscle protein</keyword>
<name>A0A4X2KXB9_VOMUR</name>
<dbReference type="InterPro" id="IPR003961">
    <property type="entry name" value="FN3_dom"/>
</dbReference>
<protein>
    <submittedName>
        <fullName evidence="8">Myomesin 1</fullName>
    </submittedName>
</protein>
<dbReference type="InterPro" id="IPR007110">
    <property type="entry name" value="Ig-like_dom"/>
</dbReference>
<evidence type="ECO:0000256" key="1">
    <source>
        <dbReference type="ARBA" id="ARBA00022433"/>
    </source>
</evidence>
<dbReference type="InterPro" id="IPR013783">
    <property type="entry name" value="Ig-like_fold"/>
</dbReference>
<dbReference type="GO" id="GO:0032982">
    <property type="term" value="C:myosin filament"/>
    <property type="evidence" value="ECO:0007669"/>
    <property type="project" value="UniProtKB-KW"/>
</dbReference>
<evidence type="ECO:0000313" key="9">
    <source>
        <dbReference type="Proteomes" id="UP000314987"/>
    </source>
</evidence>
<dbReference type="Ensembl" id="ENSVURT00010016731.1">
    <property type="protein sequence ID" value="ENSVURP00010014716.1"/>
    <property type="gene ID" value="ENSVURG00010011183.1"/>
</dbReference>
<dbReference type="SMART" id="SM00408">
    <property type="entry name" value="IGc2"/>
    <property type="match status" value="3"/>
</dbReference>
<feature type="domain" description="Fibronectin type-III" evidence="7">
    <location>
        <begin position="872"/>
        <end position="971"/>
    </location>
</feature>
<dbReference type="CDD" id="cd20951">
    <property type="entry name" value="IgI_titin_I1-like"/>
    <property type="match status" value="1"/>
</dbReference>
<dbReference type="FunFam" id="2.60.40.10:FF:000192">
    <property type="entry name" value="Myomesin 1"/>
    <property type="match status" value="1"/>
</dbReference>
<feature type="domain" description="Ig-like" evidence="6">
    <location>
        <begin position="238"/>
        <end position="329"/>
    </location>
</feature>
<comment type="subcellular location">
    <subcellularLocation>
        <location evidence="5">Cytoplasm</location>
        <location evidence="5">Myofibril</location>
        <location evidence="5">Sarcomere</location>
        <location evidence="5">M line</location>
    </subcellularLocation>
</comment>
<dbReference type="FunFam" id="2.60.40.10:FF:000233">
    <property type="entry name" value="Myomesin 1"/>
    <property type="match status" value="1"/>
</dbReference>
<dbReference type="FunFam" id="2.60.40.10:FF:000134">
    <property type="entry name" value="Myomesin 1"/>
    <property type="match status" value="1"/>
</dbReference>
<evidence type="ECO:0000256" key="2">
    <source>
        <dbReference type="ARBA" id="ARBA00022490"/>
    </source>
</evidence>
<feature type="domain" description="Ig-like" evidence="6">
    <location>
        <begin position="379"/>
        <end position="459"/>
    </location>
</feature>
<evidence type="ECO:0000256" key="5">
    <source>
        <dbReference type="ARBA" id="ARBA00037833"/>
    </source>
</evidence>
<dbReference type="SMART" id="SM00060">
    <property type="entry name" value="FN3"/>
    <property type="match status" value="4"/>
</dbReference>
<dbReference type="InterPro" id="IPR036116">
    <property type="entry name" value="FN3_sf"/>
</dbReference>
<dbReference type="SUPFAM" id="SSF48726">
    <property type="entry name" value="Immunoglobulin"/>
    <property type="match status" value="5"/>
</dbReference>
<dbReference type="PANTHER" id="PTHR13817">
    <property type="entry name" value="TITIN"/>
    <property type="match status" value="1"/>
</dbReference>
<dbReference type="SUPFAM" id="SSF49265">
    <property type="entry name" value="Fibronectin type III"/>
    <property type="match status" value="3"/>
</dbReference>
<dbReference type="FunFam" id="2.60.40.10:FF:000069">
    <property type="entry name" value="Alpha-protein kinase 3"/>
    <property type="match status" value="1"/>
</dbReference>
<dbReference type="InterPro" id="IPR050964">
    <property type="entry name" value="Striated_Muscle_Regulatory"/>
</dbReference>
<dbReference type="FunFam" id="2.60.40.10:FF:000029">
    <property type="entry name" value="Myomesin 1"/>
    <property type="match status" value="1"/>
</dbReference>
<gene>
    <name evidence="8" type="primary">MYOM1</name>
</gene>
<feature type="domain" description="Ig-like" evidence="6">
    <location>
        <begin position="1254"/>
        <end position="1334"/>
    </location>
</feature>
<accession>A0A4X2KXB9</accession>
<dbReference type="PRINTS" id="PR00014">
    <property type="entry name" value="FNTYPEIII"/>
</dbReference>
<feature type="domain" description="Fibronectin type-III" evidence="7">
    <location>
        <begin position="601"/>
        <end position="695"/>
    </location>
</feature>
<dbReference type="Pfam" id="PF00041">
    <property type="entry name" value="fn3"/>
    <property type="match status" value="4"/>
</dbReference>
<feature type="domain" description="Ig-like" evidence="6">
    <location>
        <begin position="963"/>
        <end position="1061"/>
    </location>
</feature>
<keyword evidence="2" id="KW-0963">Cytoplasm</keyword>
<evidence type="ECO:0000313" key="8">
    <source>
        <dbReference type="Ensembl" id="ENSVURP00010014716.1"/>
    </source>
</evidence>
<dbReference type="GO" id="GO:0031430">
    <property type="term" value="C:M band"/>
    <property type="evidence" value="ECO:0007669"/>
    <property type="project" value="UniProtKB-SubCell"/>
</dbReference>
<organism evidence="8 9">
    <name type="scientific">Vombatus ursinus</name>
    <name type="common">Common wombat</name>
    <dbReference type="NCBI Taxonomy" id="29139"/>
    <lineage>
        <taxon>Eukaryota</taxon>
        <taxon>Metazoa</taxon>
        <taxon>Chordata</taxon>
        <taxon>Craniata</taxon>
        <taxon>Vertebrata</taxon>
        <taxon>Euteleostomi</taxon>
        <taxon>Mammalia</taxon>
        <taxon>Metatheria</taxon>
        <taxon>Diprotodontia</taxon>
        <taxon>Vombatidae</taxon>
        <taxon>Vombatus</taxon>
    </lineage>
</organism>
<dbReference type="InterPro" id="IPR003598">
    <property type="entry name" value="Ig_sub2"/>
</dbReference>
<keyword evidence="9" id="KW-1185">Reference proteome</keyword>
<dbReference type="Pfam" id="PF07679">
    <property type="entry name" value="I-set"/>
    <property type="match status" value="3"/>
</dbReference>
<dbReference type="FunFam" id="2.60.40.10:FF:000031">
    <property type="entry name" value="Myosin-binding protein C, slow type"/>
    <property type="match status" value="1"/>
</dbReference>
<dbReference type="Proteomes" id="UP000314987">
    <property type="component" value="Unassembled WGS sequence"/>
</dbReference>
<feature type="domain" description="Fibronectin type-III" evidence="7">
    <location>
        <begin position="473"/>
        <end position="568"/>
    </location>
</feature>
<evidence type="ECO:0000259" key="7">
    <source>
        <dbReference type="PROSITE" id="PS50853"/>
    </source>
</evidence>
<dbReference type="FunFam" id="2.60.40.10:FF:000197">
    <property type="entry name" value="Myomesin 1"/>
    <property type="match status" value="1"/>
</dbReference>
<dbReference type="InterPro" id="IPR003599">
    <property type="entry name" value="Ig_sub"/>
</dbReference>
<dbReference type="GO" id="GO:0045214">
    <property type="term" value="P:sarcomere organization"/>
    <property type="evidence" value="ECO:0007669"/>
    <property type="project" value="TreeGrafter"/>
</dbReference>
<proteinExistence type="predicted"/>
<reference evidence="8" key="2">
    <citation type="submission" date="2025-08" db="UniProtKB">
        <authorList>
            <consortium name="Ensembl"/>
        </authorList>
    </citation>
    <scope>IDENTIFICATION</scope>
</reference>
<dbReference type="SMART" id="SM00409">
    <property type="entry name" value="IG"/>
    <property type="match status" value="4"/>
</dbReference>
<feature type="domain" description="Fibronectin type-III" evidence="7">
    <location>
        <begin position="767"/>
        <end position="865"/>
    </location>
</feature>
<reference evidence="9" key="1">
    <citation type="submission" date="2018-12" db="EMBL/GenBank/DDBJ databases">
        <authorList>
            <person name="Yazar S."/>
        </authorList>
    </citation>
    <scope>NUCLEOTIDE SEQUENCE [LARGE SCALE GENOMIC DNA]</scope>
</reference>
<dbReference type="Gene3D" id="2.60.40.10">
    <property type="entry name" value="Immunoglobulins"/>
    <property type="match status" value="10"/>
</dbReference>
<keyword evidence="3" id="KW-0677">Repeat</keyword>
<dbReference type="InterPro" id="IPR013098">
    <property type="entry name" value="Ig_I-set"/>
</dbReference>
<dbReference type="GeneTree" id="ENSGT00940000154982"/>
<keyword evidence="4" id="KW-0393">Immunoglobulin domain</keyword>
<dbReference type="FunFam" id="2.60.40.10:FF:002172">
    <property type="entry name" value="Myomesin 1a (skelemin)"/>
    <property type="match status" value="2"/>
</dbReference>
<evidence type="ECO:0000259" key="6">
    <source>
        <dbReference type="PROSITE" id="PS50835"/>
    </source>
</evidence>
<dbReference type="PROSITE" id="PS50853">
    <property type="entry name" value="FN3"/>
    <property type="match status" value="4"/>
</dbReference>
<evidence type="ECO:0000256" key="3">
    <source>
        <dbReference type="ARBA" id="ARBA00022737"/>
    </source>
</evidence>
<evidence type="ECO:0000256" key="4">
    <source>
        <dbReference type="ARBA" id="ARBA00023319"/>
    </source>
</evidence>
<dbReference type="PANTHER" id="PTHR13817:SF16">
    <property type="entry name" value="MYOMESIN-1"/>
    <property type="match status" value="1"/>
</dbReference>
<reference evidence="8" key="3">
    <citation type="submission" date="2025-09" db="UniProtKB">
        <authorList>
            <consortium name="Ensembl"/>
        </authorList>
    </citation>
    <scope>IDENTIFICATION</scope>
</reference>
<dbReference type="CDD" id="cd00063">
    <property type="entry name" value="FN3"/>
    <property type="match status" value="4"/>
</dbReference>